<accession>A0A8X6TE89</accession>
<sequence>MQEFQDTRGGKNKTSFAAFPGSCKPGTYRLHPDLIPYSGREYEISFKALCLPTKRRR</sequence>
<protein>
    <submittedName>
        <fullName evidence="1">Uncharacterized protein</fullName>
    </submittedName>
</protein>
<dbReference type="EMBL" id="BMAW01054982">
    <property type="protein sequence ID" value="GFS98793.1"/>
    <property type="molecule type" value="Genomic_DNA"/>
</dbReference>
<evidence type="ECO:0000313" key="1">
    <source>
        <dbReference type="EMBL" id="GFS98793.1"/>
    </source>
</evidence>
<keyword evidence="2" id="KW-1185">Reference proteome</keyword>
<dbReference type="AlphaFoldDB" id="A0A8X6TE89"/>
<reference evidence="1" key="1">
    <citation type="submission" date="2020-08" db="EMBL/GenBank/DDBJ databases">
        <title>Multicomponent nature underlies the extraordinary mechanical properties of spider dragline silk.</title>
        <authorList>
            <person name="Kono N."/>
            <person name="Nakamura H."/>
            <person name="Mori M."/>
            <person name="Yoshida Y."/>
            <person name="Ohtoshi R."/>
            <person name="Malay A.D."/>
            <person name="Moran D.A.P."/>
            <person name="Tomita M."/>
            <person name="Numata K."/>
            <person name="Arakawa K."/>
        </authorList>
    </citation>
    <scope>NUCLEOTIDE SEQUENCE</scope>
</reference>
<name>A0A8X6TE89_NEPPI</name>
<evidence type="ECO:0000313" key="2">
    <source>
        <dbReference type="Proteomes" id="UP000887013"/>
    </source>
</evidence>
<proteinExistence type="predicted"/>
<comment type="caution">
    <text evidence="1">The sequence shown here is derived from an EMBL/GenBank/DDBJ whole genome shotgun (WGS) entry which is preliminary data.</text>
</comment>
<organism evidence="1 2">
    <name type="scientific">Nephila pilipes</name>
    <name type="common">Giant wood spider</name>
    <name type="synonym">Nephila maculata</name>
    <dbReference type="NCBI Taxonomy" id="299642"/>
    <lineage>
        <taxon>Eukaryota</taxon>
        <taxon>Metazoa</taxon>
        <taxon>Ecdysozoa</taxon>
        <taxon>Arthropoda</taxon>
        <taxon>Chelicerata</taxon>
        <taxon>Arachnida</taxon>
        <taxon>Araneae</taxon>
        <taxon>Araneomorphae</taxon>
        <taxon>Entelegynae</taxon>
        <taxon>Araneoidea</taxon>
        <taxon>Nephilidae</taxon>
        <taxon>Nephila</taxon>
    </lineage>
</organism>
<dbReference type="Proteomes" id="UP000887013">
    <property type="component" value="Unassembled WGS sequence"/>
</dbReference>
<feature type="non-terminal residue" evidence="1">
    <location>
        <position position="57"/>
    </location>
</feature>
<gene>
    <name evidence="1" type="ORF">NPIL_126291</name>
</gene>